<dbReference type="NCBIfam" id="TIGR04056">
    <property type="entry name" value="OMP_RagA_SusC"/>
    <property type="match status" value="1"/>
</dbReference>
<name>A0ABV4CXH2_9BACT</name>
<evidence type="ECO:0000256" key="8">
    <source>
        <dbReference type="ARBA" id="ARBA00023170"/>
    </source>
</evidence>
<dbReference type="Pfam" id="PF00593">
    <property type="entry name" value="TonB_dep_Rec_b-barrel"/>
    <property type="match status" value="1"/>
</dbReference>
<feature type="domain" description="TonB-dependent receptor plug" evidence="14">
    <location>
        <begin position="119"/>
        <end position="224"/>
    </location>
</feature>
<dbReference type="InterPro" id="IPR039426">
    <property type="entry name" value="TonB-dep_rcpt-like"/>
</dbReference>
<comment type="similarity">
    <text evidence="10 11">Belongs to the TonB-dependent receptor family.</text>
</comment>
<gene>
    <name evidence="15" type="ORF">AAK873_04725</name>
</gene>
<evidence type="ECO:0000256" key="2">
    <source>
        <dbReference type="ARBA" id="ARBA00022448"/>
    </source>
</evidence>
<evidence type="ECO:0000256" key="5">
    <source>
        <dbReference type="ARBA" id="ARBA00022729"/>
    </source>
</evidence>
<keyword evidence="2 10" id="KW-0813">Transport</keyword>
<reference evidence="15 16" key="1">
    <citation type="submission" date="2024-03" db="EMBL/GenBank/DDBJ databases">
        <title>Mouse gut bacterial collection (mGBC) of GemPharmatech.</title>
        <authorList>
            <person name="He Y."/>
            <person name="Dong L."/>
            <person name="Wu D."/>
            <person name="Gao X."/>
            <person name="Lin Z."/>
        </authorList>
    </citation>
    <scope>NUCLEOTIDE SEQUENCE [LARGE SCALE GENOMIC DNA]</scope>
    <source>
        <strain evidence="15 16">54-13</strain>
    </source>
</reference>
<evidence type="ECO:0000256" key="12">
    <source>
        <dbReference type="SAM" id="SignalP"/>
    </source>
</evidence>
<evidence type="ECO:0000259" key="14">
    <source>
        <dbReference type="Pfam" id="PF07715"/>
    </source>
</evidence>
<dbReference type="Gene3D" id="2.60.40.1120">
    <property type="entry name" value="Carboxypeptidase-like, regulatory domain"/>
    <property type="match status" value="1"/>
</dbReference>
<keyword evidence="4 10" id="KW-0812">Transmembrane</keyword>
<dbReference type="SUPFAM" id="SSF49464">
    <property type="entry name" value="Carboxypeptidase regulatory domain-like"/>
    <property type="match status" value="1"/>
</dbReference>
<evidence type="ECO:0000256" key="4">
    <source>
        <dbReference type="ARBA" id="ARBA00022692"/>
    </source>
</evidence>
<evidence type="ECO:0000256" key="9">
    <source>
        <dbReference type="ARBA" id="ARBA00023237"/>
    </source>
</evidence>
<dbReference type="Gene3D" id="2.40.170.20">
    <property type="entry name" value="TonB-dependent receptor, beta-barrel domain"/>
    <property type="match status" value="1"/>
</dbReference>
<dbReference type="PANTHER" id="PTHR30069:SF29">
    <property type="entry name" value="HEMOGLOBIN AND HEMOGLOBIN-HAPTOGLOBIN-BINDING PROTEIN 1-RELATED"/>
    <property type="match status" value="1"/>
</dbReference>
<keyword evidence="7 10" id="KW-0472">Membrane</keyword>
<dbReference type="Proteomes" id="UP001565200">
    <property type="component" value="Unassembled WGS sequence"/>
</dbReference>
<evidence type="ECO:0000256" key="3">
    <source>
        <dbReference type="ARBA" id="ARBA00022452"/>
    </source>
</evidence>
<dbReference type="InterPro" id="IPR012910">
    <property type="entry name" value="Plug_dom"/>
</dbReference>
<protein>
    <submittedName>
        <fullName evidence="15">SusC/RagA family TonB-linked outer membrane protein</fullName>
    </submittedName>
</protein>
<dbReference type="InterPro" id="IPR000531">
    <property type="entry name" value="Beta-barrel_TonB"/>
</dbReference>
<keyword evidence="8" id="KW-0675">Receptor</keyword>
<keyword evidence="3 10" id="KW-1134">Transmembrane beta strand</keyword>
<evidence type="ECO:0000256" key="1">
    <source>
        <dbReference type="ARBA" id="ARBA00004571"/>
    </source>
</evidence>
<comment type="subcellular location">
    <subcellularLocation>
        <location evidence="1 10">Cell outer membrane</location>
        <topology evidence="1 10">Multi-pass membrane protein</topology>
    </subcellularLocation>
</comment>
<evidence type="ECO:0000256" key="6">
    <source>
        <dbReference type="ARBA" id="ARBA00023077"/>
    </source>
</evidence>
<dbReference type="InterPro" id="IPR037066">
    <property type="entry name" value="Plug_dom_sf"/>
</dbReference>
<keyword evidence="5 12" id="KW-0732">Signal</keyword>
<proteinExistence type="inferred from homology"/>
<accession>A0ABV4CXH2</accession>
<dbReference type="EMBL" id="JBCLPP010000010">
    <property type="protein sequence ID" value="MEY8244925.1"/>
    <property type="molecule type" value="Genomic_DNA"/>
</dbReference>
<evidence type="ECO:0000313" key="15">
    <source>
        <dbReference type="EMBL" id="MEY8244925.1"/>
    </source>
</evidence>
<keyword evidence="16" id="KW-1185">Reference proteome</keyword>
<organism evidence="15 16">
    <name type="scientific">Heminiphilus faecis</name>
    <dbReference type="NCBI Taxonomy" id="2601703"/>
    <lineage>
        <taxon>Bacteria</taxon>
        <taxon>Pseudomonadati</taxon>
        <taxon>Bacteroidota</taxon>
        <taxon>Bacteroidia</taxon>
        <taxon>Bacteroidales</taxon>
        <taxon>Muribaculaceae</taxon>
        <taxon>Heminiphilus</taxon>
    </lineage>
</organism>
<dbReference type="InterPro" id="IPR023997">
    <property type="entry name" value="TonB-dep_OMP_SusC/RagA_CS"/>
</dbReference>
<feature type="signal peptide" evidence="12">
    <location>
        <begin position="1"/>
        <end position="25"/>
    </location>
</feature>
<dbReference type="InterPro" id="IPR008969">
    <property type="entry name" value="CarboxyPept-like_regulatory"/>
</dbReference>
<comment type="caution">
    <text evidence="15">The sequence shown here is derived from an EMBL/GenBank/DDBJ whole genome shotgun (WGS) entry which is preliminary data.</text>
</comment>
<feature type="domain" description="TonB-dependent receptor-like beta-barrel" evidence="13">
    <location>
        <begin position="430"/>
        <end position="852"/>
    </location>
</feature>
<dbReference type="PROSITE" id="PS52016">
    <property type="entry name" value="TONB_DEPENDENT_REC_3"/>
    <property type="match status" value="1"/>
</dbReference>
<evidence type="ECO:0000256" key="10">
    <source>
        <dbReference type="PROSITE-ProRule" id="PRU01360"/>
    </source>
</evidence>
<dbReference type="NCBIfam" id="TIGR04057">
    <property type="entry name" value="SusC_RagA_signa"/>
    <property type="match status" value="1"/>
</dbReference>
<evidence type="ECO:0000313" key="16">
    <source>
        <dbReference type="Proteomes" id="UP001565200"/>
    </source>
</evidence>
<dbReference type="InterPro" id="IPR023996">
    <property type="entry name" value="TonB-dep_OMP_SusC/RagA"/>
</dbReference>
<dbReference type="RefSeq" id="WP_148464105.1">
    <property type="nucleotide sequence ID" value="NZ_JBCLPP010000010.1"/>
</dbReference>
<dbReference type="InterPro" id="IPR036942">
    <property type="entry name" value="Beta-barrel_TonB_sf"/>
</dbReference>
<dbReference type="Pfam" id="PF07715">
    <property type="entry name" value="Plug"/>
    <property type="match status" value="1"/>
</dbReference>
<keyword evidence="9 10" id="KW-0998">Cell outer membrane</keyword>
<keyword evidence="6 11" id="KW-0798">TonB box</keyword>
<dbReference type="Gene3D" id="2.170.130.10">
    <property type="entry name" value="TonB-dependent receptor, plug domain"/>
    <property type="match status" value="1"/>
</dbReference>
<evidence type="ECO:0000256" key="11">
    <source>
        <dbReference type="RuleBase" id="RU003357"/>
    </source>
</evidence>
<dbReference type="PANTHER" id="PTHR30069">
    <property type="entry name" value="TONB-DEPENDENT OUTER MEMBRANE RECEPTOR"/>
    <property type="match status" value="1"/>
</dbReference>
<dbReference type="Pfam" id="PF13715">
    <property type="entry name" value="CarbopepD_reg_2"/>
    <property type="match status" value="1"/>
</dbReference>
<sequence length="1072" mass="121468">MNLKNLVQRLGLLALMVLFTLSASAQGRTIQGIVEDSSGEPLTGATVIIVGSKDGVITDIDGNFRLNNVKNSDRIRVTYVGFVPQEVAVGNQNNLKIVLEENTEVLEEVVVIGYGTARKKDLTGAVTQVNPDKIADQNPNNVQDILRGVAGLQVGYDTSAKGGGSLQIRGKNSLATGSSPLIILDGMIYYGELSEINPADIAQMDVLKDASAAAVYGAQAANGVIIITTKKGKIGKPVITASANLAISHKTKKRSVYGPDAYMTWREDYYRGLTLGTNPETGAYEYYQARDKNGNLTVQPGYYEHYNNLGKWGIDQDQWLGYTSLENGDRSLEEIYARRLGLAENDLVLENYLAGRTYDWGNDGFRNAFSQDYNLSVSGASDKVNYYLSAGFLKNQGVVRGDNYRAFRANMKINGKITNWLEIGANVNFQDRSDGDRAVDWGANQENAPFSLKYDEDGNLNRYPMSLNPKRGENWDYYEQFNKLEKGFQTLNTIFNAKITLPYGVTYQFNISPRYDYWYDRWFQSADLPESNPKDRGVNRGWHKRFDWSLNNILTWDYTFAQKHHVVVTLVQEAEERKYWSDNIHAGNILPSDALGFHNTQNGDKLYNTMTTNDTHISADALMGRLFYAYDNRYLLTATVRRDGYSAFGTNNPHATFPSIALGWNFTNEKFWKWHWMDSGKLRASWGKNGNRSIGEYVALADLAAGMGKTMGYLDANGAVANDMKYLSYSRLANPNLRWESTKSTNIGLDFAFLNYRINGSIDYYKKETTDMIMGMPLPAFSGAGSITTNLGQVDNSGFEITLNTLNIDMPDFQWSSTVTFSYNNNRIKHLFYEYDENGKEMDYTSSKWFIGRPINQIWDYKVIGIWQTDELEEAAKYGQRPGDPKVWNNPENDKYDEDGNLVEIIYDDADRVFQGQTTPPIYWSFRNQFTLWKDFDIAFSLYSYMGHKSLNNEYLNNINGQNKMTYGYNKYVRKFWTPENGSQKYGRWEAQGPKNASGPSRLFKRDFIRLDNISFGYTIPQKWTSKIMVEKCRVSASINNVATWARDWEYGDPETGGIAKRTFNFGLQVTL</sequence>
<dbReference type="SUPFAM" id="SSF56935">
    <property type="entry name" value="Porins"/>
    <property type="match status" value="1"/>
</dbReference>
<evidence type="ECO:0000259" key="13">
    <source>
        <dbReference type="Pfam" id="PF00593"/>
    </source>
</evidence>
<evidence type="ECO:0000256" key="7">
    <source>
        <dbReference type="ARBA" id="ARBA00023136"/>
    </source>
</evidence>
<feature type="chain" id="PRO_5045847458" evidence="12">
    <location>
        <begin position="26"/>
        <end position="1072"/>
    </location>
</feature>